<dbReference type="Proteomes" id="UP000466442">
    <property type="component" value="Unassembled WGS sequence"/>
</dbReference>
<name>A0A6A4IQA6_APOLU</name>
<dbReference type="AlphaFoldDB" id="A0A6A4IQA6"/>
<evidence type="ECO:0000313" key="1">
    <source>
        <dbReference type="EMBL" id="KAF6201139.1"/>
    </source>
</evidence>
<organism evidence="1 2">
    <name type="scientific">Apolygus lucorum</name>
    <name type="common">Small green plant bug</name>
    <name type="synonym">Lygocoris lucorum</name>
    <dbReference type="NCBI Taxonomy" id="248454"/>
    <lineage>
        <taxon>Eukaryota</taxon>
        <taxon>Metazoa</taxon>
        <taxon>Ecdysozoa</taxon>
        <taxon>Arthropoda</taxon>
        <taxon>Hexapoda</taxon>
        <taxon>Insecta</taxon>
        <taxon>Pterygota</taxon>
        <taxon>Neoptera</taxon>
        <taxon>Paraneoptera</taxon>
        <taxon>Hemiptera</taxon>
        <taxon>Heteroptera</taxon>
        <taxon>Panheteroptera</taxon>
        <taxon>Cimicomorpha</taxon>
        <taxon>Miridae</taxon>
        <taxon>Mirini</taxon>
        <taxon>Apolygus</taxon>
    </lineage>
</organism>
<reference evidence="1" key="1">
    <citation type="journal article" date="2021" name="Mol. Ecol. Resour.">
        <title>Apolygus lucorum genome provides insights into omnivorousness and mesophyll feeding.</title>
        <authorList>
            <person name="Liu Y."/>
            <person name="Liu H."/>
            <person name="Wang H."/>
            <person name="Huang T."/>
            <person name="Liu B."/>
            <person name="Yang B."/>
            <person name="Yin L."/>
            <person name="Li B."/>
            <person name="Zhang Y."/>
            <person name="Zhang S."/>
            <person name="Jiang F."/>
            <person name="Zhang X."/>
            <person name="Ren Y."/>
            <person name="Wang B."/>
            <person name="Wang S."/>
            <person name="Lu Y."/>
            <person name="Wu K."/>
            <person name="Fan W."/>
            <person name="Wang G."/>
        </authorList>
    </citation>
    <scope>NUCLEOTIDE SEQUENCE</scope>
    <source>
        <strain evidence="1">12Hb</strain>
    </source>
</reference>
<gene>
    <name evidence="1" type="ORF">GE061_005586</name>
</gene>
<protein>
    <submittedName>
        <fullName evidence="1">Uncharacterized protein</fullName>
    </submittedName>
</protein>
<sequence length="185" mass="20417">MVWTIFRCALLGVVLQQNFDNSAFVSGSEKDLWRSFSEKTLAIDGISEHSGDSQDKYDKWEKFKTLRSGRCPFKQSQIVKLAGSSNFYAKLCLPDAPSSPSEDQLREFEQDLLANLVMAPVPVALTPTPVLQTPTPVLQTPTPPGAIPNGIVQIRSSAVWLTGNDSLVLFVLLFLIISAYVFQPI</sequence>
<keyword evidence="2" id="KW-1185">Reference proteome</keyword>
<evidence type="ECO:0000313" key="2">
    <source>
        <dbReference type="Proteomes" id="UP000466442"/>
    </source>
</evidence>
<accession>A0A6A4IQA6</accession>
<comment type="caution">
    <text evidence="1">The sequence shown here is derived from an EMBL/GenBank/DDBJ whole genome shotgun (WGS) entry which is preliminary data.</text>
</comment>
<proteinExistence type="predicted"/>
<dbReference type="EMBL" id="WIXP02000013">
    <property type="protein sequence ID" value="KAF6201139.1"/>
    <property type="molecule type" value="Genomic_DNA"/>
</dbReference>